<evidence type="ECO:0000256" key="9">
    <source>
        <dbReference type="ARBA" id="ARBA00023316"/>
    </source>
</evidence>
<evidence type="ECO:0000256" key="2">
    <source>
        <dbReference type="ARBA" id="ARBA00022512"/>
    </source>
</evidence>
<dbReference type="InterPro" id="IPR051582">
    <property type="entry name" value="LRR_extensin-like_regulator"/>
</dbReference>
<keyword evidence="3" id="KW-0964">Secreted</keyword>
<comment type="caution">
    <text evidence="14">The sequence shown here is derived from an EMBL/GenBank/DDBJ whole genome shotgun (WGS) entry which is preliminary data.</text>
</comment>
<reference evidence="14" key="2">
    <citation type="journal article" date="2022" name="Hortic Res">
        <title>The genome of Dioscorea zingiberensis sheds light on the biosynthesis, origin and evolution of the medicinally important diosgenin saponins.</title>
        <authorList>
            <person name="Li Y."/>
            <person name="Tan C."/>
            <person name="Li Z."/>
            <person name="Guo J."/>
            <person name="Li S."/>
            <person name="Chen X."/>
            <person name="Wang C."/>
            <person name="Dai X."/>
            <person name="Yang H."/>
            <person name="Song W."/>
            <person name="Hou L."/>
            <person name="Xu J."/>
            <person name="Tong Z."/>
            <person name="Xu A."/>
            <person name="Yuan X."/>
            <person name="Wang W."/>
            <person name="Yang Q."/>
            <person name="Chen L."/>
            <person name="Sun Z."/>
            <person name="Wang K."/>
            <person name="Pan B."/>
            <person name="Chen J."/>
            <person name="Bao Y."/>
            <person name="Liu F."/>
            <person name="Qi X."/>
            <person name="Gang D.R."/>
            <person name="Wen J."/>
            <person name="Li J."/>
        </authorList>
    </citation>
    <scope>NUCLEOTIDE SEQUENCE</scope>
    <source>
        <strain evidence="14">Dzin_1.0</strain>
    </source>
</reference>
<dbReference type="InterPro" id="IPR013210">
    <property type="entry name" value="LRR_N_plant-typ"/>
</dbReference>
<evidence type="ECO:0000256" key="12">
    <source>
        <dbReference type="SAM" id="SignalP"/>
    </source>
</evidence>
<evidence type="ECO:0000256" key="1">
    <source>
        <dbReference type="ARBA" id="ARBA00004191"/>
    </source>
</evidence>
<comment type="subcellular location">
    <subcellularLocation>
        <location evidence="1">Secreted</location>
        <location evidence="1">Cell wall</location>
    </subcellularLocation>
</comment>
<dbReference type="InterPro" id="IPR032675">
    <property type="entry name" value="LRR_dom_sf"/>
</dbReference>
<keyword evidence="6" id="KW-0677">Repeat</keyword>
<evidence type="ECO:0000256" key="10">
    <source>
        <dbReference type="ARBA" id="ARBA00041871"/>
    </source>
</evidence>
<evidence type="ECO:0000256" key="6">
    <source>
        <dbReference type="ARBA" id="ARBA00022737"/>
    </source>
</evidence>
<protein>
    <recommendedName>
        <fullName evidence="10">Cell wall hydroxyproline-rich glycoprotein</fullName>
    </recommendedName>
</protein>
<feature type="compositionally biased region" description="Pro residues" evidence="11">
    <location>
        <begin position="385"/>
        <end position="420"/>
    </location>
</feature>
<dbReference type="OrthoDB" id="676979at2759"/>
<dbReference type="PANTHER" id="PTHR32093:SF124">
    <property type="entry name" value="POLLEN-SPECIFIC LEUCINE-RICH REPEAT EXTENSIN-LIKE PROTEIN 1"/>
    <property type="match status" value="1"/>
</dbReference>
<keyword evidence="7" id="KW-0325">Glycoprotein</keyword>
<organism evidence="14 15">
    <name type="scientific">Dioscorea zingiberensis</name>
    <dbReference type="NCBI Taxonomy" id="325984"/>
    <lineage>
        <taxon>Eukaryota</taxon>
        <taxon>Viridiplantae</taxon>
        <taxon>Streptophyta</taxon>
        <taxon>Embryophyta</taxon>
        <taxon>Tracheophyta</taxon>
        <taxon>Spermatophyta</taxon>
        <taxon>Magnoliopsida</taxon>
        <taxon>Liliopsida</taxon>
        <taxon>Dioscoreales</taxon>
        <taxon>Dioscoreaceae</taxon>
        <taxon>Dioscorea</taxon>
    </lineage>
</organism>
<evidence type="ECO:0000256" key="4">
    <source>
        <dbReference type="ARBA" id="ARBA00022614"/>
    </source>
</evidence>
<name>A0A9D5CID1_9LILI</name>
<keyword evidence="2" id="KW-0134">Cell wall</keyword>
<feature type="chain" id="PRO_5039547608" description="Cell wall hydroxyproline-rich glycoprotein" evidence="12">
    <location>
        <begin position="36"/>
        <end position="420"/>
    </location>
</feature>
<keyword evidence="5 12" id="KW-0732">Signal</keyword>
<proteinExistence type="predicted"/>
<dbReference type="SUPFAM" id="SSF52058">
    <property type="entry name" value="L domain-like"/>
    <property type="match status" value="1"/>
</dbReference>
<evidence type="ECO:0000256" key="11">
    <source>
        <dbReference type="SAM" id="MobiDB-lite"/>
    </source>
</evidence>
<dbReference type="Gene3D" id="3.80.10.10">
    <property type="entry name" value="Ribonuclease Inhibitor"/>
    <property type="match status" value="2"/>
</dbReference>
<feature type="signal peptide" evidence="12">
    <location>
        <begin position="1"/>
        <end position="35"/>
    </location>
</feature>
<dbReference type="PANTHER" id="PTHR32093">
    <property type="entry name" value="LEUCINE-RICH REPEAT EXTENSIN-LIKE PROTEIN 3-RELATED"/>
    <property type="match status" value="1"/>
</dbReference>
<sequence>MTLPTMEAFGRTLPFLVVLLPSLFLSASSLSDVEAASITRRQLLTFHNSGDLPADFEFEFKVDFKFKNPRLRRAYIALQAWKQAIHSDPYNFTGNWVGYDVCSYNGVFCSPALDDPSLQVVSGVDLNGADIAGYIPAELGLLTDAALIHLNSNSLPALHYLDLRFNEFEGALPWELFDKDLDALFLNDNRFDSSIPENLGNSTVSVIVLANNKLGGCVPSSVGKMAATLNELIFLNNGLSGCLPLEIGSLANVSVLDLGSNSFTGVLPRSFVGLKSVQQLGLAHNVLTGVMPEEICRLPQLTNLTFSDNYFKGEATVCLTLATEHDVVFDDKSNCLADRPGQRDSKTCAKVVNQPVDCGKSKCASSPNSPPTPEKHSPPRVKPSAQPPPVHVNSPPPPPPVNSPPAPSPLVHSPPPATPG</sequence>
<evidence type="ECO:0000256" key="5">
    <source>
        <dbReference type="ARBA" id="ARBA00022729"/>
    </source>
</evidence>
<keyword evidence="9" id="KW-0961">Cell wall biogenesis/degradation</keyword>
<dbReference type="Pfam" id="PF13855">
    <property type="entry name" value="LRR_8"/>
    <property type="match status" value="1"/>
</dbReference>
<evidence type="ECO:0000256" key="8">
    <source>
        <dbReference type="ARBA" id="ARBA00023278"/>
    </source>
</evidence>
<dbReference type="FunFam" id="3.80.10.10:FF:000041">
    <property type="entry name" value="LRR receptor-like serine/threonine-protein kinase ERECTA"/>
    <property type="match status" value="1"/>
</dbReference>
<evidence type="ECO:0000256" key="3">
    <source>
        <dbReference type="ARBA" id="ARBA00022525"/>
    </source>
</evidence>
<dbReference type="InterPro" id="IPR001611">
    <property type="entry name" value="Leu-rich_rpt"/>
</dbReference>
<dbReference type="GO" id="GO:0071555">
    <property type="term" value="P:cell wall organization"/>
    <property type="evidence" value="ECO:0007669"/>
    <property type="project" value="UniProtKB-KW"/>
</dbReference>
<evidence type="ECO:0000313" key="14">
    <source>
        <dbReference type="EMBL" id="KAJ0972655.1"/>
    </source>
</evidence>
<dbReference type="Proteomes" id="UP001085076">
    <property type="component" value="Miscellaneous, Linkage group lg05"/>
</dbReference>
<keyword evidence="4" id="KW-0433">Leucine-rich repeat</keyword>
<evidence type="ECO:0000313" key="15">
    <source>
        <dbReference type="Proteomes" id="UP001085076"/>
    </source>
</evidence>
<keyword evidence="15" id="KW-1185">Reference proteome</keyword>
<feature type="region of interest" description="Disordered" evidence="11">
    <location>
        <begin position="358"/>
        <end position="420"/>
    </location>
</feature>
<dbReference type="AlphaFoldDB" id="A0A9D5CID1"/>
<reference evidence="14" key="1">
    <citation type="submission" date="2021-03" db="EMBL/GenBank/DDBJ databases">
        <authorList>
            <person name="Li Z."/>
            <person name="Yang C."/>
        </authorList>
    </citation>
    <scope>NUCLEOTIDE SEQUENCE</scope>
    <source>
        <strain evidence="14">Dzin_1.0</strain>
        <tissue evidence="14">Leaf</tissue>
    </source>
</reference>
<keyword evidence="8" id="KW-0379">Hydroxylation</keyword>
<evidence type="ECO:0000259" key="13">
    <source>
        <dbReference type="Pfam" id="PF08263"/>
    </source>
</evidence>
<dbReference type="EMBL" id="JAGGNH010000005">
    <property type="protein sequence ID" value="KAJ0972655.1"/>
    <property type="molecule type" value="Genomic_DNA"/>
</dbReference>
<dbReference type="Pfam" id="PF08263">
    <property type="entry name" value="LRRNT_2"/>
    <property type="match status" value="1"/>
</dbReference>
<evidence type="ECO:0000256" key="7">
    <source>
        <dbReference type="ARBA" id="ARBA00023180"/>
    </source>
</evidence>
<feature type="domain" description="Leucine-rich repeat-containing N-terminal plant-type" evidence="13">
    <location>
        <begin position="77"/>
        <end position="110"/>
    </location>
</feature>
<gene>
    <name evidence="14" type="ORF">J5N97_020614</name>
</gene>
<accession>A0A9D5CID1</accession>